<accession>F0XS32</accession>
<comment type="subcellular location">
    <subcellularLocation>
        <location evidence="2">Golgi apparatus membrane</location>
        <topology evidence="2">Multi-pass membrane protein</topology>
    </subcellularLocation>
</comment>
<dbReference type="GO" id="GO:0000022">
    <property type="term" value="P:mitotic spindle elongation"/>
    <property type="evidence" value="ECO:0007669"/>
    <property type="project" value="TreeGrafter"/>
</dbReference>
<evidence type="ECO:0000313" key="14">
    <source>
        <dbReference type="Proteomes" id="UP000007796"/>
    </source>
</evidence>
<keyword evidence="9 11" id="KW-0472">Membrane</keyword>
<evidence type="ECO:0000256" key="3">
    <source>
        <dbReference type="ARBA" id="ARBA00008640"/>
    </source>
</evidence>
<dbReference type="RefSeq" id="XP_014169039.1">
    <property type="nucleotide sequence ID" value="XM_014313564.1"/>
</dbReference>
<keyword evidence="7 11" id="KW-1133">Transmembrane helix</keyword>
<dbReference type="GO" id="GO:0000139">
    <property type="term" value="C:Golgi membrane"/>
    <property type="evidence" value="ECO:0007669"/>
    <property type="project" value="UniProtKB-SubCell"/>
</dbReference>
<feature type="region of interest" description="Disordered" evidence="10">
    <location>
        <begin position="367"/>
        <end position="410"/>
    </location>
</feature>
<sequence>MASTTPPIRLPTAPDEPPPWSQPGPAGNSSRSVSDTNRLGRRYSLGRSPSSRSGVRGQLAQGSEMLASLAASVRTAADHAAGYFVRLPPLQRVFVALGMAAGFCAGVLLLTYSHRIFAWLGPVAKGWHDLRGGWVLVWLLIFASAFPPIIGYSTACTTAGIVYGFPWGWPLAATASVAGSLVSFLASRGVLSRYVDRLVGDDRRFVALGHVLRQDGLWVLAAVRFCPLPYSLSNGFLATIPSITPLSFALSTAMASPKLIVHVFIGSRIAKLAEEGDSMSVGDKAVNYISMMIFGLFGVGIGLLVFRRTMARAAELDAGEGAEEGRAGLTTGEDGPYADSDNGELLNPDDVDVAALMDEDDISLWATDQFADSDGADSSTAAEGQGNSGRAATYRDGDSEPAKAPASRKQ</sequence>
<protein>
    <recommendedName>
        <fullName evidence="4">Golgi apparatus membrane protein TVP38</fullName>
    </recommendedName>
    <alternativeName>
        <fullName evidence="5">Golgi apparatus membrane protein tvp38</fullName>
    </alternativeName>
</protein>
<gene>
    <name evidence="13" type="ORF">CMQ_7924</name>
</gene>
<dbReference type="InParanoid" id="F0XS32"/>
<proteinExistence type="inferred from homology"/>
<evidence type="ECO:0000256" key="5">
    <source>
        <dbReference type="ARBA" id="ARBA00020673"/>
    </source>
</evidence>
<dbReference type="Proteomes" id="UP000007796">
    <property type="component" value="Unassembled WGS sequence"/>
</dbReference>
<evidence type="ECO:0000256" key="9">
    <source>
        <dbReference type="ARBA" id="ARBA00023136"/>
    </source>
</evidence>
<dbReference type="EMBL" id="GL629990">
    <property type="protein sequence ID" value="EFW99556.1"/>
    <property type="molecule type" value="Genomic_DNA"/>
</dbReference>
<feature type="compositionally biased region" description="Low complexity" evidence="10">
    <location>
        <begin position="372"/>
        <end position="382"/>
    </location>
</feature>
<dbReference type="InterPro" id="IPR032816">
    <property type="entry name" value="VTT_dom"/>
</dbReference>
<comment type="function">
    <text evidence="1">Golgi membrane protein involved in vesicular trafficking and spindle migration.</text>
</comment>
<evidence type="ECO:0000256" key="4">
    <source>
        <dbReference type="ARBA" id="ARBA00013533"/>
    </source>
</evidence>
<evidence type="ECO:0000313" key="13">
    <source>
        <dbReference type="EMBL" id="EFW99556.1"/>
    </source>
</evidence>
<dbReference type="AlphaFoldDB" id="F0XS32"/>
<name>F0XS32_GROCL</name>
<comment type="similarity">
    <text evidence="3">Belongs to the TVP38/TMEM64 family.</text>
</comment>
<dbReference type="OrthoDB" id="166803at2759"/>
<evidence type="ECO:0000259" key="12">
    <source>
        <dbReference type="Pfam" id="PF09335"/>
    </source>
</evidence>
<keyword evidence="6 11" id="KW-0812">Transmembrane</keyword>
<feature type="transmembrane region" description="Helical" evidence="11">
    <location>
        <begin position="93"/>
        <end position="112"/>
    </location>
</feature>
<dbReference type="HOGENOM" id="CLU_041954_0_0_1"/>
<feature type="transmembrane region" description="Helical" evidence="11">
    <location>
        <begin position="133"/>
        <end position="155"/>
    </location>
</feature>
<feature type="compositionally biased region" description="Low complexity" evidence="10">
    <location>
        <begin position="42"/>
        <end position="56"/>
    </location>
</feature>
<dbReference type="PANTHER" id="PTHR47549">
    <property type="entry name" value="GOLGI APPARATUS MEMBRANE PROTEIN TVP38-RELATED"/>
    <property type="match status" value="1"/>
</dbReference>
<evidence type="ECO:0000256" key="11">
    <source>
        <dbReference type="SAM" id="Phobius"/>
    </source>
</evidence>
<feature type="transmembrane region" description="Helical" evidence="11">
    <location>
        <begin position="285"/>
        <end position="306"/>
    </location>
</feature>
<evidence type="ECO:0000256" key="2">
    <source>
        <dbReference type="ARBA" id="ARBA00004653"/>
    </source>
</evidence>
<feature type="transmembrane region" description="Helical" evidence="11">
    <location>
        <begin position="167"/>
        <end position="187"/>
    </location>
</feature>
<evidence type="ECO:0000256" key="1">
    <source>
        <dbReference type="ARBA" id="ARBA00002978"/>
    </source>
</evidence>
<feature type="region of interest" description="Disordered" evidence="10">
    <location>
        <begin position="317"/>
        <end position="344"/>
    </location>
</feature>
<dbReference type="Pfam" id="PF09335">
    <property type="entry name" value="VTT_dom"/>
    <property type="match status" value="1"/>
</dbReference>
<feature type="region of interest" description="Disordered" evidence="10">
    <location>
        <begin position="1"/>
        <end position="56"/>
    </location>
</feature>
<dbReference type="GeneID" id="25981522"/>
<dbReference type="InterPro" id="IPR051076">
    <property type="entry name" value="Golgi_membrane_TVP38/TMEM64"/>
</dbReference>
<evidence type="ECO:0000256" key="7">
    <source>
        <dbReference type="ARBA" id="ARBA00022989"/>
    </source>
</evidence>
<evidence type="ECO:0000256" key="10">
    <source>
        <dbReference type="SAM" id="MobiDB-lite"/>
    </source>
</evidence>
<dbReference type="GO" id="GO:0016192">
    <property type="term" value="P:vesicle-mediated transport"/>
    <property type="evidence" value="ECO:0007669"/>
    <property type="project" value="TreeGrafter"/>
</dbReference>
<feature type="domain" description="VTT" evidence="12">
    <location>
        <begin position="153"/>
        <end position="267"/>
    </location>
</feature>
<dbReference type="PANTHER" id="PTHR47549:SF1">
    <property type="entry name" value="GOLGI APPARATUS MEMBRANE PROTEIN TVP38"/>
    <property type="match status" value="1"/>
</dbReference>
<evidence type="ECO:0000256" key="6">
    <source>
        <dbReference type="ARBA" id="ARBA00022692"/>
    </source>
</evidence>
<keyword evidence="14" id="KW-1185">Reference proteome</keyword>
<dbReference type="FunCoup" id="F0XS32">
    <property type="interactions" value="100"/>
</dbReference>
<reference evidence="13 14" key="1">
    <citation type="journal article" date="2011" name="Proc. Natl. Acad. Sci. U.S.A.">
        <title>Genome and transcriptome analyses of the mountain pine beetle-fungal symbiont Grosmannia clavigera, a lodgepole pine pathogen.</title>
        <authorList>
            <person name="DiGuistini S."/>
            <person name="Wang Y."/>
            <person name="Liao N.Y."/>
            <person name="Taylor G."/>
            <person name="Tanguay P."/>
            <person name="Feau N."/>
            <person name="Henrissat B."/>
            <person name="Chan S.K."/>
            <person name="Hesse-Orce U."/>
            <person name="Alamouti S.M."/>
            <person name="Tsui C.K.M."/>
            <person name="Docking R.T."/>
            <person name="Levasseur A."/>
            <person name="Haridas S."/>
            <person name="Robertson G."/>
            <person name="Birol I."/>
            <person name="Holt R.A."/>
            <person name="Marra M.A."/>
            <person name="Hamelin R.C."/>
            <person name="Hirst M."/>
            <person name="Jones S.J.M."/>
            <person name="Bohlmann J."/>
            <person name="Breuil C."/>
        </authorList>
    </citation>
    <scope>NUCLEOTIDE SEQUENCE [LARGE SCALE GENOMIC DNA]</scope>
    <source>
        <strain evidence="14">kw1407 / UAMH 11150</strain>
    </source>
</reference>
<organism evidence="14">
    <name type="scientific">Grosmannia clavigera (strain kw1407 / UAMH 11150)</name>
    <name type="common">Blue stain fungus</name>
    <name type="synonym">Graphiocladiella clavigera</name>
    <dbReference type="NCBI Taxonomy" id="655863"/>
    <lineage>
        <taxon>Eukaryota</taxon>
        <taxon>Fungi</taxon>
        <taxon>Dikarya</taxon>
        <taxon>Ascomycota</taxon>
        <taxon>Pezizomycotina</taxon>
        <taxon>Sordariomycetes</taxon>
        <taxon>Sordariomycetidae</taxon>
        <taxon>Ophiostomatales</taxon>
        <taxon>Ophiostomataceae</taxon>
        <taxon>Leptographium</taxon>
    </lineage>
</organism>
<dbReference type="eggNOG" id="KOG3140">
    <property type="taxonomic scope" value="Eukaryota"/>
</dbReference>
<evidence type="ECO:0000256" key="8">
    <source>
        <dbReference type="ARBA" id="ARBA00023034"/>
    </source>
</evidence>
<keyword evidence="8" id="KW-0333">Golgi apparatus</keyword>
<dbReference type="STRING" id="655863.F0XS32"/>
<feature type="compositionally biased region" description="Polar residues" evidence="10">
    <location>
        <begin position="27"/>
        <end position="37"/>
    </location>
</feature>